<accession>A0A8J3EX18</accession>
<organism evidence="3 4">
    <name type="scientific">Egicoccus halophilus</name>
    <dbReference type="NCBI Taxonomy" id="1670830"/>
    <lineage>
        <taxon>Bacteria</taxon>
        <taxon>Bacillati</taxon>
        <taxon>Actinomycetota</taxon>
        <taxon>Nitriliruptoria</taxon>
        <taxon>Egicoccales</taxon>
        <taxon>Egicoccaceae</taxon>
        <taxon>Egicoccus</taxon>
    </lineage>
</organism>
<keyword evidence="4" id="KW-1185">Reference proteome</keyword>
<dbReference type="Proteomes" id="UP000650511">
    <property type="component" value="Unassembled WGS sequence"/>
</dbReference>
<dbReference type="Pfam" id="PF13411">
    <property type="entry name" value="MerR_1"/>
    <property type="match status" value="1"/>
</dbReference>
<evidence type="ECO:0000256" key="1">
    <source>
        <dbReference type="ARBA" id="ARBA00023125"/>
    </source>
</evidence>
<evidence type="ECO:0000259" key="2">
    <source>
        <dbReference type="PROSITE" id="PS50937"/>
    </source>
</evidence>
<proteinExistence type="predicted"/>
<keyword evidence="1" id="KW-0238">DNA-binding</keyword>
<dbReference type="InterPro" id="IPR000551">
    <property type="entry name" value="MerR-type_HTH_dom"/>
</dbReference>
<reference evidence="3" key="1">
    <citation type="journal article" date="2014" name="Int. J. Syst. Evol. Microbiol.">
        <title>Complete genome sequence of Corynebacterium casei LMG S-19264T (=DSM 44701T), isolated from a smear-ripened cheese.</title>
        <authorList>
            <consortium name="US DOE Joint Genome Institute (JGI-PGF)"/>
            <person name="Walter F."/>
            <person name="Albersmeier A."/>
            <person name="Kalinowski J."/>
            <person name="Ruckert C."/>
        </authorList>
    </citation>
    <scope>NUCLEOTIDE SEQUENCE</scope>
    <source>
        <strain evidence="3">CGMCC 1.14988</strain>
    </source>
</reference>
<feature type="domain" description="HTH merR-type" evidence="2">
    <location>
        <begin position="30"/>
        <end position="94"/>
    </location>
</feature>
<evidence type="ECO:0000313" key="3">
    <source>
        <dbReference type="EMBL" id="GGI04873.1"/>
    </source>
</evidence>
<comment type="caution">
    <text evidence="3">The sequence shown here is derived from an EMBL/GenBank/DDBJ whole genome shotgun (WGS) entry which is preliminary data.</text>
</comment>
<dbReference type="SUPFAM" id="SSF46955">
    <property type="entry name" value="Putative DNA-binding domain"/>
    <property type="match status" value="1"/>
</dbReference>
<dbReference type="SMART" id="SM00422">
    <property type="entry name" value="HTH_MERR"/>
    <property type="match status" value="1"/>
</dbReference>
<dbReference type="EMBL" id="BMHA01000003">
    <property type="protein sequence ID" value="GGI04873.1"/>
    <property type="molecule type" value="Genomic_DNA"/>
</dbReference>
<protein>
    <recommendedName>
        <fullName evidence="2">HTH merR-type domain-containing protein</fullName>
    </recommendedName>
</protein>
<dbReference type="AlphaFoldDB" id="A0A8J3EX18"/>
<dbReference type="GO" id="GO:0003700">
    <property type="term" value="F:DNA-binding transcription factor activity"/>
    <property type="evidence" value="ECO:0007669"/>
    <property type="project" value="InterPro"/>
</dbReference>
<evidence type="ECO:0000313" key="4">
    <source>
        <dbReference type="Proteomes" id="UP000650511"/>
    </source>
</evidence>
<dbReference type="Gene3D" id="1.10.1660.10">
    <property type="match status" value="1"/>
</dbReference>
<dbReference type="InterPro" id="IPR047057">
    <property type="entry name" value="MerR_fam"/>
</dbReference>
<dbReference type="PANTHER" id="PTHR30204:SF3">
    <property type="entry name" value="HTH MERR-TYPE DOMAIN-CONTAINING PROTEIN"/>
    <property type="match status" value="1"/>
</dbReference>
<gene>
    <name evidence="3" type="ORF">GCM10011354_11270</name>
</gene>
<dbReference type="PROSITE" id="PS50937">
    <property type="entry name" value="HTH_MERR_2"/>
    <property type="match status" value="1"/>
</dbReference>
<name>A0A8J3EX18_9ACTN</name>
<dbReference type="GO" id="GO:0003677">
    <property type="term" value="F:DNA binding"/>
    <property type="evidence" value="ECO:0007669"/>
    <property type="project" value="UniProtKB-KW"/>
</dbReference>
<dbReference type="PANTHER" id="PTHR30204">
    <property type="entry name" value="REDOX-CYCLING DRUG-SENSING TRANSCRIPTIONAL ACTIVATOR SOXR"/>
    <property type="match status" value="1"/>
</dbReference>
<reference evidence="3" key="2">
    <citation type="submission" date="2020-09" db="EMBL/GenBank/DDBJ databases">
        <authorList>
            <person name="Sun Q."/>
            <person name="Zhou Y."/>
        </authorList>
    </citation>
    <scope>NUCLEOTIDE SEQUENCE</scope>
    <source>
        <strain evidence="3">CGMCC 1.14988</strain>
    </source>
</reference>
<dbReference type="InterPro" id="IPR009061">
    <property type="entry name" value="DNA-bd_dom_put_sf"/>
</dbReference>
<sequence length="180" mass="19356">MSTVPDVGQLALDVGDAGVREGYRGSSVTKIVGITYRQLDYWARTALVEPSVRKATGSGTQRLYSFDDVVRLRVVKRLLDTGVSLQKVRQAVDELRARGRSLADATLVSHGDSVYLLEDDASLVDLLRRGQGVFAIALGPVIDELRGEVTAFPTERLDDEPAIASEEHSSADADAAVVTG</sequence>